<gene>
    <name evidence="1" type="ORF">E2C01_056432</name>
</gene>
<sequence>MGRAHNVSSVPLPMAPEESQRLCSKVTGTLHLFLVNILRVLTKHPNSVCHEVPLPCHPWGL</sequence>
<accession>A0A5B7GZL5</accession>
<dbReference type="Proteomes" id="UP000324222">
    <property type="component" value="Unassembled WGS sequence"/>
</dbReference>
<dbReference type="EMBL" id="VSRR010019569">
    <property type="protein sequence ID" value="MPC62348.1"/>
    <property type="molecule type" value="Genomic_DNA"/>
</dbReference>
<comment type="caution">
    <text evidence="1">The sequence shown here is derived from an EMBL/GenBank/DDBJ whole genome shotgun (WGS) entry which is preliminary data.</text>
</comment>
<name>A0A5B7GZL5_PORTR</name>
<organism evidence="1 2">
    <name type="scientific">Portunus trituberculatus</name>
    <name type="common">Swimming crab</name>
    <name type="synonym">Neptunus trituberculatus</name>
    <dbReference type="NCBI Taxonomy" id="210409"/>
    <lineage>
        <taxon>Eukaryota</taxon>
        <taxon>Metazoa</taxon>
        <taxon>Ecdysozoa</taxon>
        <taxon>Arthropoda</taxon>
        <taxon>Crustacea</taxon>
        <taxon>Multicrustacea</taxon>
        <taxon>Malacostraca</taxon>
        <taxon>Eumalacostraca</taxon>
        <taxon>Eucarida</taxon>
        <taxon>Decapoda</taxon>
        <taxon>Pleocyemata</taxon>
        <taxon>Brachyura</taxon>
        <taxon>Eubrachyura</taxon>
        <taxon>Portunoidea</taxon>
        <taxon>Portunidae</taxon>
        <taxon>Portuninae</taxon>
        <taxon>Portunus</taxon>
    </lineage>
</organism>
<dbReference type="AlphaFoldDB" id="A0A5B7GZL5"/>
<evidence type="ECO:0000313" key="1">
    <source>
        <dbReference type="EMBL" id="MPC62348.1"/>
    </source>
</evidence>
<proteinExistence type="predicted"/>
<evidence type="ECO:0000313" key="2">
    <source>
        <dbReference type="Proteomes" id="UP000324222"/>
    </source>
</evidence>
<keyword evidence="2" id="KW-1185">Reference proteome</keyword>
<protein>
    <submittedName>
        <fullName evidence="1">Uncharacterized protein</fullName>
    </submittedName>
</protein>
<reference evidence="1 2" key="1">
    <citation type="submission" date="2019-05" db="EMBL/GenBank/DDBJ databases">
        <title>Another draft genome of Portunus trituberculatus and its Hox gene families provides insights of decapod evolution.</title>
        <authorList>
            <person name="Jeong J.-H."/>
            <person name="Song I."/>
            <person name="Kim S."/>
            <person name="Choi T."/>
            <person name="Kim D."/>
            <person name="Ryu S."/>
            <person name="Kim W."/>
        </authorList>
    </citation>
    <scope>NUCLEOTIDE SEQUENCE [LARGE SCALE GENOMIC DNA]</scope>
    <source>
        <tissue evidence="1">Muscle</tissue>
    </source>
</reference>